<keyword evidence="2" id="KW-1185">Reference proteome</keyword>
<dbReference type="STRING" id="349521.HCH_05514"/>
<dbReference type="HOGENOM" id="CLU_752049_0_0_6"/>
<proteinExistence type="predicted"/>
<dbReference type="Proteomes" id="UP000000238">
    <property type="component" value="Chromosome"/>
</dbReference>
<sequence length="375" mass="41488">MRQGGQQGEFIIFSKETQGKSGRKVFINTGLIPVFMTLINPDTFDGTAITKQIVALKGIAGGLQSCSNLKSAFEHMILIKHVQIFYKIIQDGPVKAGVYITNIRPAYSRDTNQAGLYNVNPLSGSSHASITHCPNSYIDSKYNFAAINGASEGIEEAANNIYKTNIPKTDYGDKQGFSLFYNPTHFVNDLGVWITPALKTHDPESAAKKLVEVFIDTSKHRRIMGKSKKLSWLIFGNGVKLLEMALNSIPAGLSERKDLLEQHKFQIVDPSTDPGLVLRRLNKLGAQFDDQPVLATSKMSRASAINMAISRNNISGEIKELSKSQNKDYSGAALSFLNGTHDASKTFSKAHNSMHLPRHYTFEEIVKQAKGMYKW</sequence>
<protein>
    <submittedName>
        <fullName evidence="1">Uncharacterized protein</fullName>
    </submittedName>
</protein>
<dbReference type="EMBL" id="CP000155">
    <property type="protein sequence ID" value="ABC32176.1"/>
    <property type="molecule type" value="Genomic_DNA"/>
</dbReference>
<organism evidence="1 2">
    <name type="scientific">Hahella chejuensis (strain KCTC 2396)</name>
    <dbReference type="NCBI Taxonomy" id="349521"/>
    <lineage>
        <taxon>Bacteria</taxon>
        <taxon>Pseudomonadati</taxon>
        <taxon>Pseudomonadota</taxon>
        <taxon>Gammaproteobacteria</taxon>
        <taxon>Oceanospirillales</taxon>
        <taxon>Hahellaceae</taxon>
        <taxon>Hahella</taxon>
    </lineage>
</organism>
<evidence type="ECO:0000313" key="2">
    <source>
        <dbReference type="Proteomes" id="UP000000238"/>
    </source>
</evidence>
<dbReference type="AlphaFoldDB" id="Q2SAZ8"/>
<evidence type="ECO:0000313" key="1">
    <source>
        <dbReference type="EMBL" id="ABC32176.1"/>
    </source>
</evidence>
<gene>
    <name evidence="1" type="ordered locus">HCH_05514</name>
</gene>
<dbReference type="eggNOG" id="ENOG50331VE">
    <property type="taxonomic scope" value="Bacteria"/>
</dbReference>
<dbReference type="KEGG" id="hch:HCH_05514"/>
<name>Q2SAZ8_HAHCH</name>
<accession>Q2SAZ8</accession>
<reference evidence="1 2" key="1">
    <citation type="journal article" date="2005" name="Nucleic Acids Res.">
        <title>Genomic blueprint of Hahella chejuensis, a marine microbe producing an algicidal agent.</title>
        <authorList>
            <person name="Jeong H."/>
            <person name="Yim J.H."/>
            <person name="Lee C."/>
            <person name="Choi S.-H."/>
            <person name="Park Y.K."/>
            <person name="Yoon S.H."/>
            <person name="Hur C.-G."/>
            <person name="Kang H.-Y."/>
            <person name="Kim D."/>
            <person name="Lee H.H."/>
            <person name="Park K.H."/>
            <person name="Park S.-H."/>
            <person name="Park H.-S."/>
            <person name="Lee H.K."/>
            <person name="Oh T.K."/>
            <person name="Kim J.F."/>
        </authorList>
    </citation>
    <scope>NUCLEOTIDE SEQUENCE [LARGE SCALE GENOMIC DNA]</scope>
    <source>
        <strain evidence="1 2">KCTC 2396</strain>
    </source>
</reference>